<gene>
    <name evidence="2" type="ORF">GCM10009119_11130</name>
</gene>
<dbReference type="RefSeq" id="WP_343849351.1">
    <property type="nucleotide sequence ID" value="NZ_BAAAFI010000004.1"/>
</dbReference>
<dbReference type="Proteomes" id="UP001500469">
    <property type="component" value="Unassembled WGS sequence"/>
</dbReference>
<name>A0ABP3YBN3_9BACT</name>
<comment type="caution">
    <text evidence="2">The sequence shown here is derived from an EMBL/GenBank/DDBJ whole genome shotgun (WGS) entry which is preliminary data.</text>
</comment>
<dbReference type="EMBL" id="BAAAFI010000004">
    <property type="protein sequence ID" value="GAA0878145.1"/>
    <property type="molecule type" value="Genomic_DNA"/>
</dbReference>
<feature type="region of interest" description="Disordered" evidence="1">
    <location>
        <begin position="53"/>
        <end position="74"/>
    </location>
</feature>
<evidence type="ECO:0000313" key="2">
    <source>
        <dbReference type="EMBL" id="GAA0878145.1"/>
    </source>
</evidence>
<proteinExistence type="predicted"/>
<accession>A0ABP3YBN3</accession>
<reference evidence="3" key="1">
    <citation type="journal article" date="2019" name="Int. J. Syst. Evol. Microbiol.">
        <title>The Global Catalogue of Microorganisms (GCM) 10K type strain sequencing project: providing services to taxonomists for standard genome sequencing and annotation.</title>
        <authorList>
            <consortium name="The Broad Institute Genomics Platform"/>
            <consortium name="The Broad Institute Genome Sequencing Center for Infectious Disease"/>
            <person name="Wu L."/>
            <person name="Ma J."/>
        </authorList>
    </citation>
    <scope>NUCLEOTIDE SEQUENCE [LARGE SCALE GENOMIC DNA]</scope>
    <source>
        <strain evidence="3">JCM 16112</strain>
    </source>
</reference>
<sequence length="111" mass="12433">MTNTTCRNTNPFLIQNLGVKSESFKKGDKAVGSNFWNGKKCFKCNPSDQLKMESSSGDQIFSANQKPVGSAKDTKPEETSKFILDYIPLCCEEDLELIAFYFAQDDQKKSS</sequence>
<feature type="compositionally biased region" description="Polar residues" evidence="1">
    <location>
        <begin position="53"/>
        <end position="67"/>
    </location>
</feature>
<evidence type="ECO:0000256" key="1">
    <source>
        <dbReference type="SAM" id="MobiDB-lite"/>
    </source>
</evidence>
<organism evidence="2 3">
    <name type="scientific">Algoriphagus jejuensis</name>
    <dbReference type="NCBI Taxonomy" id="419934"/>
    <lineage>
        <taxon>Bacteria</taxon>
        <taxon>Pseudomonadati</taxon>
        <taxon>Bacteroidota</taxon>
        <taxon>Cytophagia</taxon>
        <taxon>Cytophagales</taxon>
        <taxon>Cyclobacteriaceae</taxon>
        <taxon>Algoriphagus</taxon>
    </lineage>
</organism>
<protein>
    <submittedName>
        <fullName evidence="2">Uncharacterized protein</fullName>
    </submittedName>
</protein>
<keyword evidence="3" id="KW-1185">Reference proteome</keyword>
<evidence type="ECO:0000313" key="3">
    <source>
        <dbReference type="Proteomes" id="UP001500469"/>
    </source>
</evidence>